<dbReference type="EMBL" id="JAGGLI010000021">
    <property type="protein sequence ID" value="MBP2028082.1"/>
    <property type="molecule type" value="Genomic_DNA"/>
</dbReference>
<accession>A0ABS4KJW5</accession>
<comment type="similarity">
    <text evidence="1">Belongs to the LytR/CpsA/Psr (LCP) family.</text>
</comment>
<dbReference type="RefSeq" id="WP_209661139.1">
    <property type="nucleotide sequence ID" value="NZ_JAGGLI010000021.1"/>
</dbReference>
<feature type="transmembrane region" description="Helical" evidence="3">
    <location>
        <begin position="7"/>
        <end position="27"/>
    </location>
</feature>
<evidence type="ECO:0000313" key="6">
    <source>
        <dbReference type="EMBL" id="MBP2028082.1"/>
    </source>
</evidence>
<keyword evidence="3" id="KW-1133">Transmembrane helix</keyword>
<dbReference type="Gene3D" id="3.40.630.190">
    <property type="entry name" value="LCP protein"/>
    <property type="match status" value="1"/>
</dbReference>
<evidence type="ECO:0000313" key="7">
    <source>
        <dbReference type="Proteomes" id="UP001314903"/>
    </source>
</evidence>
<dbReference type="InterPro" id="IPR004474">
    <property type="entry name" value="LytR_CpsA_psr"/>
</dbReference>
<name>A0ABS4KJW5_9FIRM</name>
<dbReference type="Pfam" id="PF03816">
    <property type="entry name" value="LytR_cpsA_psr"/>
    <property type="match status" value="1"/>
</dbReference>
<dbReference type="InterPro" id="IPR050922">
    <property type="entry name" value="LytR/CpsA/Psr_CW_biosynth"/>
</dbReference>
<evidence type="ECO:0000256" key="2">
    <source>
        <dbReference type="SAM" id="MobiDB-lite"/>
    </source>
</evidence>
<evidence type="ECO:0000259" key="5">
    <source>
        <dbReference type="Pfam" id="PF13399"/>
    </source>
</evidence>
<comment type="caution">
    <text evidence="6">The sequence shown here is derived from an EMBL/GenBank/DDBJ whole genome shotgun (WGS) entry which is preliminary data.</text>
</comment>
<dbReference type="InterPro" id="IPR027381">
    <property type="entry name" value="LytR/CpsA/Psr_C"/>
</dbReference>
<evidence type="ECO:0000256" key="3">
    <source>
        <dbReference type="SAM" id="Phobius"/>
    </source>
</evidence>
<feature type="region of interest" description="Disordered" evidence="2">
    <location>
        <begin position="312"/>
        <end position="340"/>
    </location>
</feature>
<evidence type="ECO:0000256" key="1">
    <source>
        <dbReference type="ARBA" id="ARBA00006068"/>
    </source>
</evidence>
<dbReference type="Proteomes" id="UP001314903">
    <property type="component" value="Unassembled WGS sequence"/>
</dbReference>
<feature type="domain" description="Cell envelope-related transcriptional attenuator" evidence="4">
    <location>
        <begin position="75"/>
        <end position="226"/>
    </location>
</feature>
<evidence type="ECO:0000259" key="4">
    <source>
        <dbReference type="Pfam" id="PF03816"/>
    </source>
</evidence>
<proteinExistence type="inferred from homology"/>
<dbReference type="Gene3D" id="3.30.70.2390">
    <property type="match status" value="1"/>
</dbReference>
<dbReference type="NCBIfam" id="TIGR00350">
    <property type="entry name" value="lytR_cpsA_psr"/>
    <property type="match status" value="1"/>
</dbReference>
<reference evidence="6 7" key="1">
    <citation type="submission" date="2021-03" db="EMBL/GenBank/DDBJ databases">
        <title>Genomic Encyclopedia of Type Strains, Phase IV (KMG-IV): sequencing the most valuable type-strain genomes for metagenomic binning, comparative biology and taxonomic classification.</title>
        <authorList>
            <person name="Goeker M."/>
        </authorList>
    </citation>
    <scope>NUCLEOTIDE SEQUENCE [LARGE SCALE GENOMIC DNA]</scope>
    <source>
        <strain evidence="6 7">DSM 27512</strain>
    </source>
</reference>
<dbReference type="PANTHER" id="PTHR33392">
    <property type="entry name" value="POLYISOPRENYL-TEICHOIC ACID--PEPTIDOGLYCAN TEICHOIC ACID TRANSFERASE TAGU"/>
    <property type="match status" value="1"/>
</dbReference>
<dbReference type="Pfam" id="PF13399">
    <property type="entry name" value="LytR_C"/>
    <property type="match status" value="1"/>
</dbReference>
<feature type="domain" description="LytR/CpsA/Psr regulator C-terminal" evidence="5">
    <location>
        <begin position="348"/>
        <end position="433"/>
    </location>
</feature>
<protein>
    <submittedName>
        <fullName evidence="6">LCP family protein required for cell wall assembly</fullName>
    </submittedName>
</protein>
<organism evidence="6 7">
    <name type="scientific">Acetoanaerobium pronyense</name>
    <dbReference type="NCBI Taxonomy" id="1482736"/>
    <lineage>
        <taxon>Bacteria</taxon>
        <taxon>Bacillati</taxon>
        <taxon>Bacillota</taxon>
        <taxon>Clostridia</taxon>
        <taxon>Peptostreptococcales</taxon>
        <taxon>Filifactoraceae</taxon>
        <taxon>Acetoanaerobium</taxon>
    </lineage>
</organism>
<keyword evidence="7" id="KW-1185">Reference proteome</keyword>
<dbReference type="PANTHER" id="PTHR33392:SF6">
    <property type="entry name" value="POLYISOPRENYL-TEICHOIC ACID--PEPTIDOGLYCAN TEICHOIC ACID TRANSFERASE TAGU"/>
    <property type="match status" value="1"/>
</dbReference>
<gene>
    <name evidence="6" type="ORF">J2Z35_001881</name>
</gene>
<keyword evidence="3" id="KW-0812">Transmembrane</keyword>
<keyword evidence="3" id="KW-0472">Membrane</keyword>
<sequence length="433" mass="48846">MKYFIRIFTTFFLVFTIIFGAGFYFYLDYDDRVKAEEVEQKTDALDTKEVKGERVNVLLLGIDALDGKYEGNSSRTDTMMLLSLDPQTNTSFILSIPRDSRVKIRGRSGMDKVNHAHAYGGVDLALKTTRDLLQIPIHHYIRVDYQALFKTVDDIGGVEIDVPMDMKYKDPYATPPLNININKGIQVLDGQKSMEYLRFRKGYANQDLGRINAQQEFLQALIEKVMSPASVIRVPQYIDTLYTYVDTDMSKKDMLDITREAIKIKPSEIEKHTIPGKSTMISGISYYQINESELAEMVGYLMSGKYLKEEEISGETEESVGTEKTEEAQKANPVSHTNESSEKVASNIIILNGSGRNGIATRASDLVKISDIKVTRTGNADNFNYEETLIYYKEDKKTAQGIKKALGKGKLIQESNRINGVDFDVLVIVGKDF</sequence>